<gene>
    <name evidence="2" type="primary">LOC109678129</name>
</gene>
<feature type="region of interest" description="Disordered" evidence="1">
    <location>
        <begin position="147"/>
        <end position="172"/>
    </location>
</feature>
<dbReference type="KEGG" id="ccan:109678129"/>
<sequence>HGPPPHGPPPHGHHPHGPPPHGPPPHGHHPHGPPPHGPPPHGHHPHGPPPHGPPPHGHHPHGPPPHGPPPHDHDFHDYGPCDPPSHSQGPHGYHRRGHGPPHGHSGERGQGKEKFPFHRRQIGYVHRLPPLNVGEVLPPPEANFPNSLLPNCKGPPLPDIQPFPQSTSESCPGKFKSEFPQVSKFFPNSSPK</sequence>
<proteinExistence type="predicted"/>
<organism evidence="2">
    <name type="scientific">Castor canadensis</name>
    <name type="common">American beaver</name>
    <dbReference type="NCBI Taxonomy" id="51338"/>
    <lineage>
        <taxon>Eukaryota</taxon>
        <taxon>Metazoa</taxon>
        <taxon>Chordata</taxon>
        <taxon>Craniata</taxon>
        <taxon>Vertebrata</taxon>
        <taxon>Euteleostomi</taxon>
        <taxon>Mammalia</taxon>
        <taxon>Eutheria</taxon>
        <taxon>Euarchontoglires</taxon>
        <taxon>Glires</taxon>
        <taxon>Rodentia</taxon>
        <taxon>Castorimorpha</taxon>
        <taxon>Castoridae</taxon>
        <taxon>Castor</taxon>
    </lineage>
</organism>
<dbReference type="RefSeq" id="XP_020009388.1">
    <property type="nucleotide sequence ID" value="XM_020153799.1"/>
</dbReference>
<dbReference type="AlphaFoldDB" id="A0A8B7TPA5"/>
<feature type="compositionally biased region" description="Basic residues" evidence="1">
    <location>
        <begin position="92"/>
        <end position="101"/>
    </location>
</feature>
<evidence type="ECO:0000256" key="1">
    <source>
        <dbReference type="SAM" id="MobiDB-lite"/>
    </source>
</evidence>
<name>A0A8B7TPA5_CASCN</name>
<feature type="compositionally biased region" description="Basic and acidic residues" evidence="1">
    <location>
        <begin position="69"/>
        <end position="79"/>
    </location>
</feature>
<dbReference type="OrthoDB" id="9941887at2759"/>
<feature type="region of interest" description="Disordered" evidence="1">
    <location>
        <begin position="1"/>
        <end position="117"/>
    </location>
</feature>
<feature type="compositionally biased region" description="Basic and acidic residues" evidence="1">
    <location>
        <begin position="104"/>
        <end position="116"/>
    </location>
</feature>
<evidence type="ECO:0000313" key="2">
    <source>
        <dbReference type="RefSeq" id="XP_020009388.1"/>
    </source>
</evidence>
<feature type="non-terminal residue" evidence="2">
    <location>
        <position position="1"/>
    </location>
</feature>
<protein>
    <submittedName>
        <fullName evidence="2">Histidine-rich glycoprotein-like</fullName>
    </submittedName>
</protein>
<accession>A0A8B7TPA5</accession>
<reference evidence="2" key="1">
    <citation type="submission" date="2025-08" db="UniProtKB">
        <authorList>
            <consortium name="RefSeq"/>
        </authorList>
    </citation>
    <scope>IDENTIFICATION</scope>
    <source>
        <tissue evidence="2">Leukocyte</tissue>
    </source>
</reference>
<feature type="compositionally biased region" description="Pro residues" evidence="1">
    <location>
        <begin position="1"/>
        <end position="10"/>
    </location>
</feature>